<keyword evidence="2" id="KW-1185">Reference proteome</keyword>
<comment type="caution">
    <text evidence="1">The sequence shown here is derived from an EMBL/GenBank/DDBJ whole genome shotgun (WGS) entry which is preliminary data.</text>
</comment>
<organism evidence="1 2">
    <name type="scientific">Apiospora phragmitis</name>
    <dbReference type="NCBI Taxonomy" id="2905665"/>
    <lineage>
        <taxon>Eukaryota</taxon>
        <taxon>Fungi</taxon>
        <taxon>Dikarya</taxon>
        <taxon>Ascomycota</taxon>
        <taxon>Pezizomycotina</taxon>
        <taxon>Sordariomycetes</taxon>
        <taxon>Xylariomycetidae</taxon>
        <taxon>Amphisphaeriales</taxon>
        <taxon>Apiosporaceae</taxon>
        <taxon>Apiospora</taxon>
    </lineage>
</organism>
<dbReference type="GeneID" id="92097056"/>
<dbReference type="PANTHER" id="PTHR47785:SF5">
    <property type="entry name" value="ZN(II)2CYS6 TRANSCRIPTION FACTOR (EUROFUNG)"/>
    <property type="match status" value="1"/>
</dbReference>
<evidence type="ECO:0000313" key="2">
    <source>
        <dbReference type="Proteomes" id="UP001480595"/>
    </source>
</evidence>
<accession>A0ABR1TCM5</accession>
<sequence>MSLETIKVALADEDISPRISPVARSRLTHSECFLLIRPASQEQTKQPNSRPTLLTVVKTICLSAGRTAAWPLIVQPKSRRKDPTDSAAPLIWASNPYQWSYIDIRLYPFRAERTPERLEQILEWTPTSEISGLSRSETNSPVDICLSSPSSGTSIGSLVGLAELEQPGLNELPDRFFMHVHCKNPILDETETRRLVRVAFIKGWDWSLASCLTPAATTWHPAPGPTVTRRSSSPRRRSEWAPLLLQPSIVGTQCLFLSGVYLIPWRLAKAACQGFPFLLTKSAQKAQDFITSLSAAEVSADDMLEQAVYWSAWKSEREVRQELSPTDFPTGSCTPYPTFFPTPPPSRVGTPDGFTDPVLAGMIPEYGRQARQWADSLPKESSIGRETSSTRMEDREEHICRALLRGHLYDLWKLIYWPFMMAAIQLLARGSPNTSTPLLSGILAVAD</sequence>
<dbReference type="PANTHER" id="PTHR47785">
    <property type="entry name" value="ZN(II)2CYS6 TRANSCRIPTION FACTOR (EUROFUNG)-RELATED-RELATED"/>
    <property type="match status" value="1"/>
</dbReference>
<dbReference type="InterPro" id="IPR053181">
    <property type="entry name" value="EcdB-like_regulator"/>
</dbReference>
<protein>
    <submittedName>
        <fullName evidence="1">Uncharacterized protein</fullName>
    </submittedName>
</protein>
<evidence type="ECO:0000313" key="1">
    <source>
        <dbReference type="EMBL" id="KAK8043746.1"/>
    </source>
</evidence>
<name>A0ABR1TCM5_9PEZI</name>
<reference evidence="1 2" key="1">
    <citation type="submission" date="2023-01" db="EMBL/GenBank/DDBJ databases">
        <title>Analysis of 21 Apiospora genomes using comparative genomics revels a genus with tremendous synthesis potential of carbohydrate active enzymes and secondary metabolites.</title>
        <authorList>
            <person name="Sorensen T."/>
        </authorList>
    </citation>
    <scope>NUCLEOTIDE SEQUENCE [LARGE SCALE GENOMIC DNA]</scope>
    <source>
        <strain evidence="1 2">CBS 135458</strain>
    </source>
</reference>
<proteinExistence type="predicted"/>
<dbReference type="RefSeq" id="XP_066710141.1">
    <property type="nucleotide sequence ID" value="XM_066863993.1"/>
</dbReference>
<dbReference type="Proteomes" id="UP001480595">
    <property type="component" value="Unassembled WGS sequence"/>
</dbReference>
<gene>
    <name evidence="1" type="ORF">PG994_012584</name>
</gene>
<dbReference type="EMBL" id="JAQQWL010000012">
    <property type="protein sequence ID" value="KAK8043746.1"/>
    <property type="molecule type" value="Genomic_DNA"/>
</dbReference>